<feature type="transmembrane region" description="Helical" evidence="14">
    <location>
        <begin position="83"/>
        <end position="107"/>
    </location>
</feature>
<dbReference type="GO" id="GO:0005886">
    <property type="term" value="C:plasma membrane"/>
    <property type="evidence" value="ECO:0007669"/>
    <property type="project" value="UniProtKB-SubCell"/>
</dbReference>
<evidence type="ECO:0000256" key="8">
    <source>
        <dbReference type="ARBA" id="ARBA00022989"/>
    </source>
</evidence>
<dbReference type="NCBIfam" id="NF006920">
    <property type="entry name" value="PRK09410.1-2"/>
    <property type="match status" value="1"/>
</dbReference>
<reference evidence="15" key="1">
    <citation type="submission" date="2020-03" db="EMBL/GenBank/DDBJ databases">
        <title>Spirochaetal bacteria isolated from arthropods constitute a novel genus Entomospira genus novum within the order Spirochaetales.</title>
        <authorList>
            <person name="Grana-Miraglia L."/>
            <person name="Sikutova S."/>
            <person name="Fingerle V."/>
            <person name="Sing A."/>
            <person name="Castillo-Ramirez S."/>
            <person name="Margos G."/>
            <person name="Rudolf I."/>
        </authorList>
    </citation>
    <scope>NUCLEOTIDE SEQUENCE</scope>
    <source>
        <strain evidence="15">BR149</strain>
    </source>
</reference>
<evidence type="ECO:0000313" key="15">
    <source>
        <dbReference type="EMBL" id="NIZ69437.1"/>
    </source>
</evidence>
<evidence type="ECO:0000256" key="1">
    <source>
        <dbReference type="ARBA" id="ARBA00004651"/>
    </source>
</evidence>
<keyword evidence="3" id="KW-0813">Transport</keyword>
<feature type="transmembrane region" description="Helical" evidence="14">
    <location>
        <begin position="331"/>
        <end position="353"/>
    </location>
</feature>
<evidence type="ECO:0000256" key="4">
    <source>
        <dbReference type="ARBA" id="ARBA00022475"/>
    </source>
</evidence>
<dbReference type="GO" id="GO:0009401">
    <property type="term" value="P:phosphoenolpyruvate-dependent sugar phosphotransferase system"/>
    <property type="evidence" value="ECO:0007669"/>
    <property type="project" value="UniProtKB-KW"/>
</dbReference>
<dbReference type="PANTHER" id="PTHR33843">
    <property type="entry name" value="ASCORBATE-SPECIFIC PTS SYSTEM EIIC COMPONENT"/>
    <property type="match status" value="1"/>
</dbReference>
<evidence type="ECO:0000256" key="13">
    <source>
        <dbReference type="ARBA" id="ARBA00042859"/>
    </source>
</evidence>
<evidence type="ECO:0000256" key="7">
    <source>
        <dbReference type="ARBA" id="ARBA00022692"/>
    </source>
</evidence>
<keyword evidence="8 14" id="KW-1133">Transmembrane helix</keyword>
<sequence length="415" mass="44148">MERLVNDIFRQPAILLGLIAMLGLLLQRKNFSDVIKGTLLTAIGVSILTFGTDIIVSSILPLQSAFSSISTQGNAVVDTVDVIAEYGGSIGLAMLIAFIINVIVARFTPIKHIFLTGHMLFWMPYIFVAVAVENGMSGWSITLFAGMASALYFVVMPALLTPFVSKVTGDRSFTIGHPAGFLALIASLIAKVVGNPARSTEDVKIPAFMGFFKEIAIAGTVVLFLVYTVVGLWLGRDVMGVEAGQSLFTFNFMNSLKFGAGLTIMLSGVRMMIQQILPAFQGISAKLVPNSIPALDCPIIFNYRPNAVIIGFMVAMVTSTIAILVVNSLGIVSFLVLPLVVTSFFECGTAAVLAEGQGGLRGAIIGTFVASLVMVGLLILSIPIFEGTIAAWMMIFGGNDFSLFGYIANLLAGVF</sequence>
<evidence type="ECO:0000313" key="16">
    <source>
        <dbReference type="Proteomes" id="UP000778951"/>
    </source>
</evidence>
<protein>
    <recommendedName>
        <fullName evidence="12">Ascorbate-specific PTS system EIIC component</fullName>
    </recommendedName>
    <alternativeName>
        <fullName evidence="13">Ascorbate-specific permease IIC component UlaA</fullName>
    </alternativeName>
</protein>
<evidence type="ECO:0000256" key="2">
    <source>
        <dbReference type="ARBA" id="ARBA00011738"/>
    </source>
</evidence>
<dbReference type="AlphaFoldDB" id="A0A968GI31"/>
<feature type="transmembrane region" description="Helical" evidence="14">
    <location>
        <begin position="39"/>
        <end position="62"/>
    </location>
</feature>
<gene>
    <name evidence="15" type="ORF">HCT48_04315</name>
</gene>
<feature type="transmembrane region" description="Helical" evidence="14">
    <location>
        <begin position="365"/>
        <end position="385"/>
    </location>
</feature>
<dbReference type="Proteomes" id="UP000778951">
    <property type="component" value="Unassembled WGS sequence"/>
</dbReference>
<keyword evidence="4" id="KW-1003">Cell membrane</keyword>
<feature type="transmembrane region" description="Helical" evidence="14">
    <location>
        <begin position="175"/>
        <end position="194"/>
    </location>
</feature>
<dbReference type="InterPro" id="IPR051562">
    <property type="entry name" value="Ascorbate-PTS_EIIC"/>
</dbReference>
<evidence type="ECO:0000256" key="14">
    <source>
        <dbReference type="SAM" id="Phobius"/>
    </source>
</evidence>
<dbReference type="Pfam" id="PF03611">
    <property type="entry name" value="EIIC-GAT"/>
    <property type="match status" value="1"/>
</dbReference>
<evidence type="ECO:0000256" key="6">
    <source>
        <dbReference type="ARBA" id="ARBA00022683"/>
    </source>
</evidence>
<comment type="subunit">
    <text evidence="2">Homodimer.</text>
</comment>
<evidence type="ECO:0000256" key="12">
    <source>
        <dbReference type="ARBA" id="ARBA00039702"/>
    </source>
</evidence>
<feature type="transmembrane region" description="Helical" evidence="14">
    <location>
        <begin position="391"/>
        <end position="412"/>
    </location>
</feature>
<keyword evidence="6" id="KW-0598">Phosphotransferase system</keyword>
<comment type="similarity">
    <text evidence="11">Belongs to the UlaA family.</text>
</comment>
<feature type="transmembrane region" description="Helical" evidence="14">
    <location>
        <begin position="139"/>
        <end position="163"/>
    </location>
</feature>
<dbReference type="PANTHER" id="PTHR33843:SF4">
    <property type="entry name" value="ASCORBATE-SPECIFIC PTS SYSTEM EIIC COMPONENT"/>
    <property type="match status" value="1"/>
</dbReference>
<feature type="transmembrane region" description="Helical" evidence="14">
    <location>
        <begin position="12"/>
        <end position="27"/>
    </location>
</feature>
<dbReference type="InterPro" id="IPR004703">
    <property type="entry name" value="PTS_sugar-sp_permease"/>
</dbReference>
<evidence type="ECO:0000256" key="5">
    <source>
        <dbReference type="ARBA" id="ARBA00022597"/>
    </source>
</evidence>
<evidence type="ECO:0000256" key="9">
    <source>
        <dbReference type="ARBA" id="ARBA00023136"/>
    </source>
</evidence>
<evidence type="ECO:0000256" key="11">
    <source>
        <dbReference type="ARBA" id="ARBA00038218"/>
    </source>
</evidence>
<feature type="transmembrane region" description="Helical" evidence="14">
    <location>
        <begin position="307"/>
        <end position="325"/>
    </location>
</feature>
<feature type="transmembrane region" description="Helical" evidence="14">
    <location>
        <begin position="113"/>
        <end position="132"/>
    </location>
</feature>
<accession>A0A968GI31</accession>
<dbReference type="EMBL" id="JAATLM010000001">
    <property type="protein sequence ID" value="NIZ69437.1"/>
    <property type="molecule type" value="Genomic_DNA"/>
</dbReference>
<organism evidence="15 16">
    <name type="scientific">Entomospira culicis</name>
    <dbReference type="NCBI Taxonomy" id="2719989"/>
    <lineage>
        <taxon>Bacteria</taxon>
        <taxon>Pseudomonadati</taxon>
        <taxon>Spirochaetota</taxon>
        <taxon>Spirochaetia</taxon>
        <taxon>Spirochaetales</taxon>
        <taxon>Spirochaetaceae</taxon>
        <taxon>Entomospira</taxon>
    </lineage>
</organism>
<comment type="subcellular location">
    <subcellularLocation>
        <location evidence="1">Cell membrane</location>
        <topology evidence="1">Multi-pass membrane protein</topology>
    </subcellularLocation>
</comment>
<keyword evidence="5" id="KW-0762">Sugar transport</keyword>
<keyword evidence="7 14" id="KW-0812">Transmembrane</keyword>
<comment type="caution">
    <text evidence="15">The sequence shown here is derived from an EMBL/GenBank/DDBJ whole genome shotgun (WGS) entry which is preliminary data.</text>
</comment>
<evidence type="ECO:0000256" key="10">
    <source>
        <dbReference type="ARBA" id="ARBA00037387"/>
    </source>
</evidence>
<keyword evidence="9 14" id="KW-0472">Membrane</keyword>
<feature type="transmembrane region" description="Helical" evidence="14">
    <location>
        <begin position="255"/>
        <end position="273"/>
    </location>
</feature>
<name>A0A968GI31_9SPIO</name>
<proteinExistence type="inferred from homology"/>
<feature type="transmembrane region" description="Helical" evidence="14">
    <location>
        <begin position="215"/>
        <end position="235"/>
    </location>
</feature>
<keyword evidence="16" id="KW-1185">Reference proteome</keyword>
<evidence type="ECO:0000256" key="3">
    <source>
        <dbReference type="ARBA" id="ARBA00022448"/>
    </source>
</evidence>
<comment type="function">
    <text evidence="10">The phosphoenolpyruvate-dependent sugar phosphotransferase system (sugar PTS), a major carbohydrate active transport system, catalyzes the phosphorylation of incoming sugar substrates concomitantly with their translocation across the cell membrane. The enzyme II UlaABC PTS system is involved in ascorbate transport.</text>
</comment>